<gene>
    <name evidence="1" type="ORF">CLAFUR5_13769</name>
</gene>
<keyword evidence="2" id="KW-1185">Reference proteome</keyword>
<proteinExistence type="predicted"/>
<sequence length="76" mass="8742">MGIMRSTPKQRANIEFRKLITMLGKDNIVERASLKPGTVVLKYREGYAEDYQSWDTLPSFETRTLEEVAEGPADEY</sequence>
<dbReference type="AlphaFoldDB" id="A0A9Q8UW97"/>
<dbReference type="EMBL" id="CP090174">
    <property type="protein sequence ID" value="UJO24819.1"/>
    <property type="molecule type" value="Genomic_DNA"/>
</dbReference>
<dbReference type="Proteomes" id="UP000756132">
    <property type="component" value="Chromosome 12"/>
</dbReference>
<evidence type="ECO:0000313" key="2">
    <source>
        <dbReference type="Proteomes" id="UP000756132"/>
    </source>
</evidence>
<dbReference type="GeneID" id="71993647"/>
<reference evidence="1" key="1">
    <citation type="submission" date="2021-12" db="EMBL/GenBank/DDBJ databases">
        <authorList>
            <person name="Zaccaron A."/>
            <person name="Stergiopoulos I."/>
        </authorList>
    </citation>
    <scope>NUCLEOTIDE SEQUENCE</scope>
    <source>
        <strain evidence="1">Race5_Kim</strain>
    </source>
</reference>
<reference evidence="1" key="2">
    <citation type="journal article" date="2022" name="Microb. Genom.">
        <title>A chromosome-scale genome assembly of the tomato pathogen Cladosporium fulvum reveals a compartmentalized genome architecture and the presence of a dispensable chromosome.</title>
        <authorList>
            <person name="Zaccaron A.Z."/>
            <person name="Chen L.H."/>
            <person name="Samaras A."/>
            <person name="Stergiopoulos I."/>
        </authorList>
    </citation>
    <scope>NUCLEOTIDE SEQUENCE</scope>
    <source>
        <strain evidence="1">Race5_Kim</strain>
    </source>
</reference>
<accession>A0A9Q8UW97</accession>
<protein>
    <submittedName>
        <fullName evidence="1">Uncharacterized protein</fullName>
    </submittedName>
</protein>
<dbReference type="RefSeq" id="XP_047769185.1">
    <property type="nucleotide sequence ID" value="XM_047912917.1"/>
</dbReference>
<evidence type="ECO:0000313" key="1">
    <source>
        <dbReference type="EMBL" id="UJO24819.1"/>
    </source>
</evidence>
<dbReference type="KEGG" id="ffu:CLAFUR5_13769"/>
<organism evidence="1 2">
    <name type="scientific">Passalora fulva</name>
    <name type="common">Tomato leaf mold</name>
    <name type="synonym">Cladosporium fulvum</name>
    <dbReference type="NCBI Taxonomy" id="5499"/>
    <lineage>
        <taxon>Eukaryota</taxon>
        <taxon>Fungi</taxon>
        <taxon>Dikarya</taxon>
        <taxon>Ascomycota</taxon>
        <taxon>Pezizomycotina</taxon>
        <taxon>Dothideomycetes</taxon>
        <taxon>Dothideomycetidae</taxon>
        <taxon>Mycosphaerellales</taxon>
        <taxon>Mycosphaerellaceae</taxon>
        <taxon>Fulvia</taxon>
    </lineage>
</organism>
<name>A0A9Q8UW97_PASFU</name>